<dbReference type="InterPro" id="IPR025272">
    <property type="entry name" value="SocA_Panacea"/>
</dbReference>
<protein>
    <recommendedName>
        <fullName evidence="1">Antitoxin SocA-like Panacea domain-containing protein</fullName>
    </recommendedName>
</protein>
<proteinExistence type="predicted"/>
<dbReference type="EMBL" id="CAWVOK010000018">
    <property type="protein sequence ID" value="CAK8162964.1"/>
    <property type="molecule type" value="Genomic_DNA"/>
</dbReference>
<evidence type="ECO:0000313" key="3">
    <source>
        <dbReference type="Proteomes" id="UP001314181"/>
    </source>
</evidence>
<comment type="caution">
    <text evidence="2">The sequence shown here is derived from an EMBL/GenBank/DDBJ whole genome shotgun (WGS) entry which is preliminary data.</text>
</comment>
<dbReference type="Pfam" id="PF13274">
    <property type="entry name" value="SocA_Panacea"/>
    <property type="match status" value="1"/>
</dbReference>
<name>A0ABM9N8V1_9RICK</name>
<evidence type="ECO:0000259" key="1">
    <source>
        <dbReference type="Pfam" id="PF13274"/>
    </source>
</evidence>
<evidence type="ECO:0000313" key="2">
    <source>
        <dbReference type="EMBL" id="CAK8162964.1"/>
    </source>
</evidence>
<organism evidence="2 3">
    <name type="scientific">Candidatus Xenohaliotis californiensis</name>
    <dbReference type="NCBI Taxonomy" id="84677"/>
    <lineage>
        <taxon>Bacteria</taxon>
        <taxon>Pseudomonadati</taxon>
        <taxon>Pseudomonadota</taxon>
        <taxon>Alphaproteobacteria</taxon>
        <taxon>Rickettsiales</taxon>
        <taxon>Anaplasmataceae</taxon>
        <taxon>Candidatus Xenohaliotis</taxon>
    </lineage>
</organism>
<reference evidence="2 3" key="1">
    <citation type="submission" date="2024-01" db="EMBL/GenBank/DDBJ databases">
        <authorList>
            <person name="Kunselman E."/>
        </authorList>
    </citation>
    <scope>NUCLEOTIDE SEQUENCE [LARGE SCALE GENOMIC DNA]</scope>
    <source>
        <strain evidence="2">2 abalone samples</strain>
    </source>
</reference>
<feature type="domain" description="Antitoxin SocA-like Panacea" evidence="1">
    <location>
        <begin position="44"/>
        <end position="138"/>
    </location>
</feature>
<gene>
    <name evidence="2" type="ORF">CAXC1_260043</name>
</gene>
<dbReference type="Proteomes" id="UP001314181">
    <property type="component" value="Unassembled WGS sequence"/>
</dbReference>
<accession>A0ABM9N8V1</accession>
<sequence length="215" mass="25097">MVQVMYYDNKSTDDSIKSNVIADFFIKKVNKNLEKEESITHLKLQKILYYSYVWYLVLKKKRIFEDPIEAWPYGPVIRSQYDRLKKYGSNNITLDAIESSADIASDDLVVFLDTIWDAYGQYSTGRLVEKTHEEAPWQEVCCNKDKIITDNAIEDFYALENISALLPENTIIRQGDDGYEMLVLKKEIVDAINTPDSDCEKFDIEELYREIEDDI</sequence>
<keyword evidence="3" id="KW-1185">Reference proteome</keyword>